<gene>
    <name evidence="3" type="ORF">HARCEL1_01435</name>
</gene>
<dbReference type="Proteomes" id="UP000244727">
    <property type="component" value="Chromosome"/>
</dbReference>
<evidence type="ECO:0000313" key="3">
    <source>
        <dbReference type="EMBL" id="AWB26472.1"/>
    </source>
</evidence>
<dbReference type="RefSeq" id="WP_108380841.1">
    <property type="nucleotide sequence ID" value="NZ_CP028858.1"/>
</dbReference>
<feature type="transmembrane region" description="Helical" evidence="2">
    <location>
        <begin position="382"/>
        <end position="403"/>
    </location>
</feature>
<protein>
    <submittedName>
        <fullName evidence="3">Conjugal transfer protein TraB</fullName>
    </submittedName>
</protein>
<evidence type="ECO:0000256" key="1">
    <source>
        <dbReference type="SAM" id="MobiDB-lite"/>
    </source>
</evidence>
<dbReference type="InterPro" id="IPR046345">
    <property type="entry name" value="TraB_PrgY-like"/>
</dbReference>
<name>A0A2R4WY63_9EURY</name>
<feature type="transmembrane region" description="Helical" evidence="2">
    <location>
        <begin position="352"/>
        <end position="370"/>
    </location>
</feature>
<dbReference type="KEGG" id="harc:HARCEL1_01435"/>
<feature type="transmembrane region" description="Helical" evidence="2">
    <location>
        <begin position="164"/>
        <end position="188"/>
    </location>
</feature>
<feature type="transmembrane region" description="Helical" evidence="2">
    <location>
        <begin position="200"/>
        <end position="222"/>
    </location>
</feature>
<feature type="compositionally biased region" description="Basic and acidic residues" evidence="1">
    <location>
        <begin position="1"/>
        <end position="14"/>
    </location>
</feature>
<evidence type="ECO:0000256" key="2">
    <source>
        <dbReference type="SAM" id="Phobius"/>
    </source>
</evidence>
<dbReference type="InterPro" id="IPR002816">
    <property type="entry name" value="TraB/PrgY/GumN_fam"/>
</dbReference>
<dbReference type="PANTHER" id="PTHR21530">
    <property type="entry name" value="PHEROMONE SHUTDOWN PROTEIN"/>
    <property type="match status" value="1"/>
</dbReference>
<feature type="transmembrane region" description="Helical" evidence="2">
    <location>
        <begin position="327"/>
        <end position="346"/>
    </location>
</feature>
<dbReference type="GeneID" id="36511128"/>
<keyword evidence="2" id="KW-1133">Transmembrane helix</keyword>
<keyword evidence="2" id="KW-0812">Transmembrane</keyword>
<dbReference type="AlphaFoldDB" id="A0A2R4WY63"/>
<organism evidence="3 4">
    <name type="scientific">Halococcoides cellulosivorans</name>
    <dbReference type="NCBI Taxonomy" id="1679096"/>
    <lineage>
        <taxon>Archaea</taxon>
        <taxon>Methanobacteriati</taxon>
        <taxon>Methanobacteriota</taxon>
        <taxon>Stenosarchaea group</taxon>
        <taxon>Halobacteria</taxon>
        <taxon>Halobacteriales</taxon>
        <taxon>Haloarculaceae</taxon>
        <taxon>Halococcoides</taxon>
    </lineage>
</organism>
<sequence>MSDERLARILERPVEPSGEGSVEVIGTAHVSPESVAEVESRIAERDHDVVAVELDRGRYRQFKGETPDDLDPDDLLGGRTLYQFIAYWILSYVQARMGEKFDIEPGADMLAAVEAAEQEDSGLALVDRDIQTTIQRFWTRLTFREKARLLGEGLAEMGAPVTTAYTAVGTVAFILAVLVTIAIGPVVVEPGVVPGALVGIVDLAVIWGALTIAGGTPLALWLNWIYDPEAVEEFDIEDITDTDVLTAMLEEFRRFSPGGAEALIDERDAYLAHNLIALREAGYNVIAVVGAGHQAGIEEYLADPETLPTMDSLTGEIDRSGLPWLKIVGYVFTVGYLALFGLLILGGASQQFLLGLFAVWFLVNGIAAAGMAKLAGARWTSALVGGAVAWMTSLNPALAPGWFAGYVELRSRPVNVSDIGTLNEILADEEATLMELLARLRAVPLARLILVVAMTNVGSMIASGLFLLMLPRLSEEIGSGEEFLGLLRQGIVNGWGIVTDVLAQVVGLF</sequence>
<keyword evidence="2" id="KW-0472">Membrane</keyword>
<dbReference type="EMBL" id="CP028858">
    <property type="protein sequence ID" value="AWB26472.1"/>
    <property type="molecule type" value="Genomic_DNA"/>
</dbReference>
<dbReference type="CDD" id="cd14726">
    <property type="entry name" value="TraB_PrgY-like"/>
    <property type="match status" value="1"/>
</dbReference>
<feature type="region of interest" description="Disordered" evidence="1">
    <location>
        <begin position="1"/>
        <end position="21"/>
    </location>
</feature>
<dbReference type="Pfam" id="PF01963">
    <property type="entry name" value="TraB_PrgY_gumN"/>
    <property type="match status" value="2"/>
</dbReference>
<dbReference type="PANTHER" id="PTHR21530:SF7">
    <property type="entry name" value="TRAB DOMAIN-CONTAINING PROTEIN"/>
    <property type="match status" value="1"/>
</dbReference>
<accession>A0A2R4WY63</accession>
<evidence type="ECO:0000313" key="4">
    <source>
        <dbReference type="Proteomes" id="UP000244727"/>
    </source>
</evidence>
<proteinExistence type="predicted"/>
<keyword evidence="4" id="KW-1185">Reference proteome</keyword>
<reference evidence="3 4" key="1">
    <citation type="submission" date="2018-04" db="EMBL/GenBank/DDBJ databases">
        <title>Halococcoides cellulosivorans gen. nov., sp. nov., an extremely halophilic cellulose-utilizing haloarchaeon from hypersaline lakes.</title>
        <authorList>
            <person name="Sorokin D.Y."/>
            <person name="Toshchakov S.V."/>
            <person name="Samarov N.I."/>
            <person name="Korzhenkov A."/>
            <person name="Kublanov I.V."/>
        </authorList>
    </citation>
    <scope>NUCLEOTIDE SEQUENCE [LARGE SCALE GENOMIC DNA]</scope>
    <source>
        <strain evidence="3 4">HArcel1</strain>
    </source>
</reference>
<feature type="transmembrane region" description="Helical" evidence="2">
    <location>
        <begin position="445"/>
        <end position="470"/>
    </location>
</feature>